<feature type="transmembrane region" description="Helical" evidence="8">
    <location>
        <begin position="162"/>
        <end position="182"/>
    </location>
</feature>
<feature type="domain" description="ABC transporter" evidence="9">
    <location>
        <begin position="337"/>
        <end position="547"/>
    </location>
</feature>
<evidence type="ECO:0000256" key="7">
    <source>
        <dbReference type="ARBA" id="ARBA00023136"/>
    </source>
</evidence>
<dbReference type="Gene3D" id="3.40.50.300">
    <property type="entry name" value="P-loop containing nucleotide triphosphate hydrolases"/>
    <property type="match status" value="1"/>
</dbReference>
<dbReference type="GO" id="GO:0005524">
    <property type="term" value="F:ATP binding"/>
    <property type="evidence" value="ECO:0007669"/>
    <property type="project" value="UniProtKB-KW"/>
</dbReference>
<evidence type="ECO:0000259" key="9">
    <source>
        <dbReference type="PROSITE" id="PS50893"/>
    </source>
</evidence>
<keyword evidence="7 8" id="KW-0472">Membrane</keyword>
<evidence type="ECO:0000256" key="5">
    <source>
        <dbReference type="ARBA" id="ARBA00022840"/>
    </source>
</evidence>
<accession>A0ABY1IP83</accession>
<evidence type="ECO:0000256" key="8">
    <source>
        <dbReference type="SAM" id="Phobius"/>
    </source>
</evidence>
<evidence type="ECO:0000313" key="11">
    <source>
        <dbReference type="EMBL" id="SHJ74759.1"/>
    </source>
</evidence>
<gene>
    <name evidence="11" type="ORF">SAMN02745911_3197</name>
</gene>
<feature type="transmembrane region" description="Helical" evidence="8">
    <location>
        <begin position="243"/>
        <end position="265"/>
    </location>
</feature>
<comment type="caution">
    <text evidence="11">The sequence shown here is derived from an EMBL/GenBank/DDBJ whole genome shotgun (WGS) entry which is preliminary data.</text>
</comment>
<dbReference type="Pfam" id="PF00005">
    <property type="entry name" value="ABC_tran"/>
    <property type="match status" value="1"/>
</dbReference>
<sequence length="549" mass="56801">MRALLSFAPLFVRHYRAFAVALLMAAVTVAAGVGLLAVSGWFLTAAFLAGAGAAFNLFGPSSAVRGLSLLRILSRYGERMSGHDATLKALTQLRHWLFIRLIPNAGPLGKGLRRGDLIQRLTADVDTLDVVFLLAIGPMVTALLAGSVLSAVFWFVLPAAAIGYLGAFTAAAIGVPLLLTLATRRAGRNAVEAMTALRMMALDGVDGRSEILVFGCQDRFLEGFDAAAAALGKARIGIASRAAFAQGSIQALTGAALILVLVPGMEAVSQGYLSAPAMAGLLLAVLASFETTSILTRSVARLGAAATAAERLQEISRPSGVPIPRHAAVQDVPDGELRFDAAVAGYNGASPVGPLDLVVPQGTVVAIRGPSGSGKSTLLASVLQLAPLRAGTISIGAVSIEDAAQASLYARVALLEQEAPIFLGTVRDNLLLADPDADEHALWRALADARLEATVRALPAGLDTEVGEAGHGLSAGERRRLALARILLTKATILLLDEPTSGLDAETEAAFFADIRRACRGRTVVIATHAELPAGTIDTVLTINDGISG</sequence>
<organism evidence="11 12">
    <name type="scientific">Aureimonas altamirensis DSM 21988</name>
    <dbReference type="NCBI Taxonomy" id="1121026"/>
    <lineage>
        <taxon>Bacteria</taxon>
        <taxon>Pseudomonadati</taxon>
        <taxon>Pseudomonadota</taxon>
        <taxon>Alphaproteobacteria</taxon>
        <taxon>Hyphomicrobiales</taxon>
        <taxon>Aurantimonadaceae</taxon>
        <taxon>Aureimonas</taxon>
    </lineage>
</organism>
<keyword evidence="12" id="KW-1185">Reference proteome</keyword>
<dbReference type="InterPro" id="IPR027417">
    <property type="entry name" value="P-loop_NTPase"/>
</dbReference>
<dbReference type="InterPro" id="IPR011527">
    <property type="entry name" value="ABC1_TM_dom"/>
</dbReference>
<dbReference type="InterPro" id="IPR017871">
    <property type="entry name" value="ABC_transporter-like_CS"/>
</dbReference>
<dbReference type="SMART" id="SM00382">
    <property type="entry name" value="AAA"/>
    <property type="match status" value="1"/>
</dbReference>
<dbReference type="EMBL" id="FQZC01000004">
    <property type="protein sequence ID" value="SHJ74759.1"/>
    <property type="molecule type" value="Genomic_DNA"/>
</dbReference>
<evidence type="ECO:0000313" key="12">
    <source>
        <dbReference type="Proteomes" id="UP000184290"/>
    </source>
</evidence>
<name>A0ABY1IP83_9HYPH</name>
<dbReference type="PANTHER" id="PTHR43394:SF1">
    <property type="entry name" value="ATP-BINDING CASSETTE SUB-FAMILY B MEMBER 10, MITOCHONDRIAL"/>
    <property type="match status" value="1"/>
</dbReference>
<comment type="similarity">
    <text evidence="2">Belongs to the ABC transporter superfamily.</text>
</comment>
<keyword evidence="5 11" id="KW-0067">ATP-binding</keyword>
<proteinExistence type="inferred from homology"/>
<dbReference type="PROSITE" id="PS00211">
    <property type="entry name" value="ABC_TRANSPORTER_1"/>
    <property type="match status" value="1"/>
</dbReference>
<dbReference type="Gene3D" id="1.20.1560.10">
    <property type="entry name" value="ABC transporter type 1, transmembrane domain"/>
    <property type="match status" value="1"/>
</dbReference>
<keyword evidence="6 8" id="KW-1133">Transmembrane helix</keyword>
<dbReference type="InterPro" id="IPR039421">
    <property type="entry name" value="Type_1_exporter"/>
</dbReference>
<dbReference type="InterPro" id="IPR036640">
    <property type="entry name" value="ABC1_TM_sf"/>
</dbReference>
<protein>
    <submittedName>
        <fullName evidence="11">ATP-binding cassette, subfamily C, CydC</fullName>
    </submittedName>
</protein>
<feature type="domain" description="ABC transmembrane type-1" evidence="10">
    <location>
        <begin position="19"/>
        <end position="304"/>
    </location>
</feature>
<dbReference type="SUPFAM" id="SSF90123">
    <property type="entry name" value="ABC transporter transmembrane region"/>
    <property type="match status" value="1"/>
</dbReference>
<evidence type="ECO:0000256" key="6">
    <source>
        <dbReference type="ARBA" id="ARBA00022989"/>
    </source>
</evidence>
<dbReference type="Proteomes" id="UP000184290">
    <property type="component" value="Unassembled WGS sequence"/>
</dbReference>
<evidence type="ECO:0000256" key="2">
    <source>
        <dbReference type="ARBA" id="ARBA00005417"/>
    </source>
</evidence>
<feature type="transmembrane region" description="Helical" evidence="8">
    <location>
        <begin position="40"/>
        <end position="58"/>
    </location>
</feature>
<dbReference type="InterPro" id="IPR003593">
    <property type="entry name" value="AAA+_ATPase"/>
</dbReference>
<dbReference type="SUPFAM" id="SSF52540">
    <property type="entry name" value="P-loop containing nucleoside triphosphate hydrolases"/>
    <property type="match status" value="1"/>
</dbReference>
<dbReference type="InterPro" id="IPR014223">
    <property type="entry name" value="ABC_CydC/D"/>
</dbReference>
<reference evidence="11 12" key="1">
    <citation type="submission" date="2016-11" db="EMBL/GenBank/DDBJ databases">
        <authorList>
            <person name="Varghese N."/>
            <person name="Submissions S."/>
        </authorList>
    </citation>
    <scope>NUCLEOTIDE SEQUENCE [LARGE SCALE GENOMIC DNA]</scope>
    <source>
        <strain evidence="11 12">DSM 21988</strain>
    </source>
</reference>
<dbReference type="PANTHER" id="PTHR43394">
    <property type="entry name" value="ATP-DEPENDENT PERMEASE MDL1, MITOCHONDRIAL"/>
    <property type="match status" value="1"/>
</dbReference>
<evidence type="ECO:0000256" key="3">
    <source>
        <dbReference type="ARBA" id="ARBA00022692"/>
    </source>
</evidence>
<evidence type="ECO:0000259" key="10">
    <source>
        <dbReference type="PROSITE" id="PS50929"/>
    </source>
</evidence>
<comment type="subcellular location">
    <subcellularLocation>
        <location evidence="1">Cell membrane</location>
        <topology evidence="1">Multi-pass membrane protein</topology>
    </subcellularLocation>
</comment>
<dbReference type="InterPro" id="IPR003439">
    <property type="entry name" value="ABC_transporter-like_ATP-bd"/>
</dbReference>
<keyword evidence="3 8" id="KW-0812">Transmembrane</keyword>
<feature type="transmembrane region" description="Helical" evidence="8">
    <location>
        <begin position="130"/>
        <end position="156"/>
    </location>
</feature>
<dbReference type="RefSeq" id="WP_060608779.1">
    <property type="nucleotide sequence ID" value="NZ_FQZC01000004.1"/>
</dbReference>
<dbReference type="PROSITE" id="PS50929">
    <property type="entry name" value="ABC_TM1F"/>
    <property type="match status" value="1"/>
</dbReference>
<dbReference type="PROSITE" id="PS50893">
    <property type="entry name" value="ABC_TRANSPORTER_2"/>
    <property type="match status" value="1"/>
</dbReference>
<dbReference type="NCBIfam" id="TIGR02868">
    <property type="entry name" value="CydC"/>
    <property type="match status" value="1"/>
</dbReference>
<keyword evidence="4" id="KW-0547">Nucleotide-binding</keyword>
<evidence type="ECO:0000256" key="1">
    <source>
        <dbReference type="ARBA" id="ARBA00004651"/>
    </source>
</evidence>
<evidence type="ECO:0000256" key="4">
    <source>
        <dbReference type="ARBA" id="ARBA00022741"/>
    </source>
</evidence>